<reference evidence="3 5" key="3">
    <citation type="journal article" date="2020" name="Int. J. Syst. Evol. Microbiol.">
        <title>Novel acetic acid bacteria from cider fermentations: Acetobacter conturbans sp. nov. and Acetobacter fallax sp. nov.</title>
        <authorList>
            <person name="Sombolestani A.S."/>
            <person name="Cleenwerck I."/>
            <person name="Cnockaert M."/>
            <person name="Borremans W."/>
            <person name="Wieme A.D."/>
            <person name="De Vuyst L."/>
            <person name="Vandamme P."/>
        </authorList>
    </citation>
    <scope>NUCLEOTIDE SEQUENCE [LARGE SCALE GENOMIC DNA]</scope>
    <source>
        <strain evidence="3 5">LMG 23848</strain>
    </source>
</reference>
<proteinExistence type="predicted"/>
<dbReference type="PATRIC" id="fig|431306.5.peg.230"/>
<evidence type="ECO:0000313" key="2">
    <source>
        <dbReference type="EMBL" id="CEF53554.1"/>
    </source>
</evidence>
<organism evidence="2 4">
    <name type="scientific">Acetobacter ghanensis</name>
    <dbReference type="NCBI Taxonomy" id="431306"/>
    <lineage>
        <taxon>Bacteria</taxon>
        <taxon>Pseudomonadati</taxon>
        <taxon>Pseudomonadota</taxon>
        <taxon>Alphaproteobacteria</taxon>
        <taxon>Acetobacterales</taxon>
        <taxon>Acetobacteraceae</taxon>
        <taxon>Acetobacter</taxon>
    </lineage>
</organism>
<dbReference type="RefSeq" id="WP_059024560.1">
    <property type="nucleotide sequence ID" value="NZ_JBNZCO010000003.1"/>
</dbReference>
<reference evidence="2" key="2">
    <citation type="submission" date="2014-09" db="EMBL/GenBank/DDBJ databases">
        <authorList>
            <person name="Magalhaes I.L.F."/>
            <person name="Oliveira U."/>
            <person name="Santos F.R."/>
            <person name="Vidigal T.H.D.A."/>
            <person name="Brescovit A.D."/>
            <person name="Santos A.J."/>
        </authorList>
    </citation>
    <scope>NUCLEOTIDE SEQUENCE</scope>
    <source>
        <strain evidence="2">LMG 23848T</strain>
    </source>
</reference>
<feature type="transmembrane region" description="Helical" evidence="1">
    <location>
        <begin position="24"/>
        <end position="44"/>
    </location>
</feature>
<dbReference type="EMBL" id="WOTE01000004">
    <property type="protein sequence ID" value="NHO39676.1"/>
    <property type="molecule type" value="Genomic_DNA"/>
</dbReference>
<dbReference type="Proteomes" id="UP000068250">
    <property type="component" value="Chromosome I"/>
</dbReference>
<keyword evidence="1" id="KW-0472">Membrane</keyword>
<name>A0A0U5FUB6_9PROT</name>
<dbReference type="STRING" id="431306.AGA_281"/>
<evidence type="ECO:0000313" key="3">
    <source>
        <dbReference type="EMBL" id="NHO39676.1"/>
    </source>
</evidence>
<dbReference type="AlphaFoldDB" id="A0A0U5FUB6"/>
<evidence type="ECO:0000313" key="4">
    <source>
        <dbReference type="Proteomes" id="UP000068250"/>
    </source>
</evidence>
<protein>
    <submittedName>
        <fullName evidence="2">Uncharacterized protein</fullName>
    </submittedName>
</protein>
<reference evidence="4" key="1">
    <citation type="submission" date="2014-09" db="EMBL/GenBank/DDBJ databases">
        <authorList>
            <person name="Illeghems K.G."/>
        </authorList>
    </citation>
    <scope>NUCLEOTIDE SEQUENCE [LARGE SCALE GENOMIC DNA]</scope>
    <source>
        <strain evidence="4">LMG 23848T</strain>
    </source>
</reference>
<dbReference type="EMBL" id="LN609302">
    <property type="protein sequence ID" value="CEF53554.1"/>
    <property type="molecule type" value="Genomic_DNA"/>
</dbReference>
<evidence type="ECO:0000256" key="1">
    <source>
        <dbReference type="SAM" id="Phobius"/>
    </source>
</evidence>
<dbReference type="OrthoDB" id="7283144at2"/>
<sequence>MQNKPDPAWQPQPQAAEKSPNMRLGLIGMAACVLMAGAGLHFYGSNKNPANPAIASESAVGDESQRMGIPLNLIAPQNAEQALAGSSFSAQQQADILAAVKRRDVRLVAMPVYDATGAGGTITLVCGPWQQSVGLTAKPTTVILPISMSGNVDIIPSAPPGPAGIGSGAITVFGPQPLPVLYKQGDTLALTVIAQ</sequence>
<evidence type="ECO:0000313" key="5">
    <source>
        <dbReference type="Proteomes" id="UP000657200"/>
    </source>
</evidence>
<dbReference type="Proteomes" id="UP000657200">
    <property type="component" value="Unassembled WGS sequence"/>
</dbReference>
<keyword evidence="5" id="KW-1185">Reference proteome</keyword>
<accession>A0A0U5FUB6</accession>
<gene>
    <name evidence="2" type="ORF">AGA_281</name>
    <name evidence="3" type="ORF">GOB80_08255</name>
</gene>
<keyword evidence="1" id="KW-0812">Transmembrane</keyword>
<keyword evidence="1" id="KW-1133">Transmembrane helix</keyword>